<evidence type="ECO:0000259" key="1">
    <source>
        <dbReference type="Pfam" id="PF01636"/>
    </source>
</evidence>
<dbReference type="InterPro" id="IPR002575">
    <property type="entry name" value="Aminoglycoside_PTrfase"/>
</dbReference>
<proteinExistence type="predicted"/>
<protein>
    <recommendedName>
        <fullName evidence="1">Aminoglycoside phosphotransferase domain-containing protein</fullName>
    </recommendedName>
</protein>
<dbReference type="eggNOG" id="COG2334">
    <property type="taxonomic scope" value="Bacteria"/>
</dbReference>
<dbReference type="OrthoDB" id="9797603at2"/>
<dbReference type="SUPFAM" id="SSF56112">
    <property type="entry name" value="Protein kinase-like (PK-like)"/>
    <property type="match status" value="1"/>
</dbReference>
<reference evidence="2 3" key="1">
    <citation type="journal article" date="2009" name="Stand. Genomic Sci.">
        <title>Complete genome sequence of Beutenbergia cavernae type strain (HKI 0122).</title>
        <authorList>
            <person name="Land M."/>
            <person name="Pukall R."/>
            <person name="Abt B."/>
            <person name="Goker M."/>
            <person name="Rohde M."/>
            <person name="Glavina Del Rio T."/>
            <person name="Tice H."/>
            <person name="Copeland A."/>
            <person name="Cheng J.F."/>
            <person name="Lucas S."/>
            <person name="Chen F."/>
            <person name="Nolan M."/>
            <person name="Bruce D."/>
            <person name="Goodwin L."/>
            <person name="Pitluck S."/>
            <person name="Ivanova N."/>
            <person name="Mavromatis K."/>
            <person name="Ovchinnikova G."/>
            <person name="Pati A."/>
            <person name="Chen A."/>
            <person name="Palaniappan K."/>
            <person name="Hauser L."/>
            <person name="Chang Y.J."/>
            <person name="Jefferies C.C."/>
            <person name="Saunders E."/>
            <person name="Brettin T."/>
            <person name="Detter J.C."/>
            <person name="Han C."/>
            <person name="Chain P."/>
            <person name="Bristow J."/>
            <person name="Eisen J.A."/>
            <person name="Markowitz V."/>
            <person name="Hugenholtz P."/>
            <person name="Kyrpides N.C."/>
            <person name="Klenk H.P."/>
            <person name="Lapidus A."/>
        </authorList>
    </citation>
    <scope>NUCLEOTIDE SEQUENCE [LARGE SCALE GENOMIC DNA]</scope>
    <source>
        <strain evidence="3">ATCC BAA-8 / DSM 12333 / NBRC 16432</strain>
    </source>
</reference>
<keyword evidence="3" id="KW-1185">Reference proteome</keyword>
<evidence type="ECO:0000313" key="3">
    <source>
        <dbReference type="Proteomes" id="UP000007962"/>
    </source>
</evidence>
<dbReference type="KEGG" id="bcv:Bcav_1801"/>
<dbReference type="RefSeq" id="WP_015882297.1">
    <property type="nucleotide sequence ID" value="NC_012669.1"/>
</dbReference>
<dbReference type="Proteomes" id="UP000007962">
    <property type="component" value="Chromosome"/>
</dbReference>
<name>C5C4S9_BEUC1</name>
<gene>
    <name evidence="2" type="ordered locus">Bcav_1801</name>
</gene>
<feature type="domain" description="Aminoglycoside phosphotransferase" evidence="1">
    <location>
        <begin position="13"/>
        <end position="163"/>
    </location>
</feature>
<evidence type="ECO:0000313" key="2">
    <source>
        <dbReference type="EMBL" id="ACQ80057.1"/>
    </source>
</evidence>
<sequence>MPDVLEGPVEDDGASGVLTAYVPGTIRADAAWDDVREGYATLLEGLGRAATDDHELGRPRSWCGGAQWPDVVQYRLVPLLPSDVGRRAARLVHDVLGAEAEASPVLVHGDLGPHNVTWAVDAGGALTPVGLLDVDHAAHGDPAIDVAPLVGAFGAAAVADLVTAETLARAMRHRATLSLQVAAAAELIDDVSLRDHALANVVSRARAGTLYDPGGSAPSD</sequence>
<dbReference type="HOGENOM" id="CLU_1253914_0_0_11"/>
<dbReference type="Gene3D" id="3.90.1200.10">
    <property type="match status" value="1"/>
</dbReference>
<dbReference type="InterPro" id="IPR011009">
    <property type="entry name" value="Kinase-like_dom_sf"/>
</dbReference>
<organism evidence="2 3">
    <name type="scientific">Beutenbergia cavernae (strain ATCC BAA-8 / DSM 12333 / CCUG 43141 / JCM 11478 / NBRC 16432 / NCIMB 13614 / HKI 0122)</name>
    <dbReference type="NCBI Taxonomy" id="471853"/>
    <lineage>
        <taxon>Bacteria</taxon>
        <taxon>Bacillati</taxon>
        <taxon>Actinomycetota</taxon>
        <taxon>Actinomycetes</taxon>
        <taxon>Micrococcales</taxon>
        <taxon>Beutenbergiaceae</taxon>
        <taxon>Beutenbergia</taxon>
    </lineage>
</organism>
<accession>C5C4S9</accession>
<dbReference type="EMBL" id="CP001618">
    <property type="protein sequence ID" value="ACQ80057.1"/>
    <property type="molecule type" value="Genomic_DNA"/>
</dbReference>
<dbReference type="Pfam" id="PF01636">
    <property type="entry name" value="APH"/>
    <property type="match status" value="1"/>
</dbReference>
<dbReference type="AlphaFoldDB" id="C5C4S9"/>